<sequence length="140" mass="15571">MSDILLVTVDGSPQSLKAIDYAVKLAHTSGFTIELLHVQSKINTHYANKKIGKKQLLEYKKEEAIKILDMGRKRVDKGINMRVKWRLGITSREICDEADKVEAIGIIMGVKNMGKVKGRLLGSTCYSVIRNAPCPVMLVS</sequence>
<dbReference type="PRINTS" id="PR01438">
    <property type="entry name" value="UNVRSLSTRESS"/>
</dbReference>
<reference evidence="3 4" key="1">
    <citation type="submission" date="2023-06" db="EMBL/GenBank/DDBJ databases">
        <title>Aquibacillus rhizosphaerae LR5S19.</title>
        <authorList>
            <person name="Sun J.-Q."/>
        </authorList>
    </citation>
    <scope>NUCLEOTIDE SEQUENCE [LARGE SCALE GENOMIC DNA]</scope>
    <source>
        <strain evidence="3 4">LR5S19</strain>
    </source>
</reference>
<dbReference type="PANTHER" id="PTHR46268:SF6">
    <property type="entry name" value="UNIVERSAL STRESS PROTEIN UP12"/>
    <property type="match status" value="1"/>
</dbReference>
<feature type="domain" description="UspA" evidence="2">
    <location>
        <begin position="1"/>
        <end position="139"/>
    </location>
</feature>
<keyword evidence="4" id="KW-1185">Reference proteome</keyword>
<dbReference type="Proteomes" id="UP001235343">
    <property type="component" value="Unassembled WGS sequence"/>
</dbReference>
<name>A0ABT7L8J9_9BACI</name>
<dbReference type="InterPro" id="IPR014729">
    <property type="entry name" value="Rossmann-like_a/b/a_fold"/>
</dbReference>
<dbReference type="PANTHER" id="PTHR46268">
    <property type="entry name" value="STRESS RESPONSE PROTEIN NHAX"/>
    <property type="match status" value="1"/>
</dbReference>
<evidence type="ECO:0000313" key="4">
    <source>
        <dbReference type="Proteomes" id="UP001235343"/>
    </source>
</evidence>
<protein>
    <submittedName>
        <fullName evidence="3">Universal stress protein</fullName>
    </submittedName>
</protein>
<comment type="caution">
    <text evidence="3">The sequence shown here is derived from an EMBL/GenBank/DDBJ whole genome shotgun (WGS) entry which is preliminary data.</text>
</comment>
<organism evidence="3 4">
    <name type="scientific">Aquibacillus rhizosphaerae</name>
    <dbReference type="NCBI Taxonomy" id="3051431"/>
    <lineage>
        <taxon>Bacteria</taxon>
        <taxon>Bacillati</taxon>
        <taxon>Bacillota</taxon>
        <taxon>Bacilli</taxon>
        <taxon>Bacillales</taxon>
        <taxon>Bacillaceae</taxon>
        <taxon>Aquibacillus</taxon>
    </lineage>
</organism>
<dbReference type="SUPFAM" id="SSF52402">
    <property type="entry name" value="Adenine nucleotide alpha hydrolases-like"/>
    <property type="match status" value="1"/>
</dbReference>
<dbReference type="EMBL" id="JASTZU010000058">
    <property type="protein sequence ID" value="MDL4842187.1"/>
    <property type="molecule type" value="Genomic_DNA"/>
</dbReference>
<dbReference type="RefSeq" id="WP_285933472.1">
    <property type="nucleotide sequence ID" value="NZ_JASTZU010000058.1"/>
</dbReference>
<evidence type="ECO:0000256" key="1">
    <source>
        <dbReference type="ARBA" id="ARBA00008791"/>
    </source>
</evidence>
<proteinExistence type="inferred from homology"/>
<dbReference type="Pfam" id="PF00582">
    <property type="entry name" value="Usp"/>
    <property type="match status" value="1"/>
</dbReference>
<gene>
    <name evidence="3" type="ORF">QQS35_17245</name>
</gene>
<dbReference type="InterPro" id="IPR006016">
    <property type="entry name" value="UspA"/>
</dbReference>
<dbReference type="InterPro" id="IPR006015">
    <property type="entry name" value="Universal_stress_UspA"/>
</dbReference>
<dbReference type="Gene3D" id="3.40.50.620">
    <property type="entry name" value="HUPs"/>
    <property type="match status" value="1"/>
</dbReference>
<dbReference type="CDD" id="cd00293">
    <property type="entry name" value="USP-like"/>
    <property type="match status" value="1"/>
</dbReference>
<accession>A0ABT7L8J9</accession>
<evidence type="ECO:0000259" key="2">
    <source>
        <dbReference type="Pfam" id="PF00582"/>
    </source>
</evidence>
<evidence type="ECO:0000313" key="3">
    <source>
        <dbReference type="EMBL" id="MDL4842187.1"/>
    </source>
</evidence>
<comment type="similarity">
    <text evidence="1">Belongs to the universal stress protein A family.</text>
</comment>